<evidence type="ECO:0000313" key="2">
    <source>
        <dbReference type="EMBL" id="KDN55439.1"/>
    </source>
</evidence>
<dbReference type="Proteomes" id="UP000027064">
    <property type="component" value="Unassembled WGS sequence"/>
</dbReference>
<organism evidence="2 3">
    <name type="scientific">Flavobacterium seoulense</name>
    <dbReference type="NCBI Taxonomy" id="1492738"/>
    <lineage>
        <taxon>Bacteria</taxon>
        <taxon>Pseudomonadati</taxon>
        <taxon>Bacteroidota</taxon>
        <taxon>Flavobacteriia</taxon>
        <taxon>Flavobacteriales</taxon>
        <taxon>Flavobacteriaceae</taxon>
        <taxon>Flavobacterium</taxon>
    </lineage>
</organism>
<proteinExistence type="predicted"/>
<gene>
    <name evidence="2" type="ORF">FEM21_15660</name>
</gene>
<dbReference type="EMBL" id="JNCA01000014">
    <property type="protein sequence ID" value="KDN55439.1"/>
    <property type="molecule type" value="Genomic_DNA"/>
</dbReference>
<accession>A0A066WWX9</accession>
<dbReference type="Pfam" id="PF03544">
    <property type="entry name" value="TonB_C"/>
    <property type="match status" value="1"/>
</dbReference>
<dbReference type="eggNOG" id="COG0810">
    <property type="taxonomic scope" value="Bacteria"/>
</dbReference>
<feature type="domain" description="TonB C-terminal" evidence="1">
    <location>
        <begin position="199"/>
        <end position="261"/>
    </location>
</feature>
<sequence length="267" mass="30737">MTGLTNDKDILKFEGLRIDYYENGNKKQESNYIDNKLNGTQIKYYKNGNIKQKCNYADNKLAGQLTEWYENNQKKSEKIVNWNSDNKTEEIKILQFWNTEGNQTVIDGNGQMEGTDKEFFEKGEIKNGEKEGIWNGKNLKKDYSYTENYKKGKLLSGISTDKNNNKYDYKELSQQPIPLKGMTNFYQYIGNNYKAPKIEGLNGKVYIRFVVDIEGNLGEFRILKDLGYGTGEEAIKIISSYGKWIPGKIKGIPTKAQYSIPLAIKNK</sequence>
<dbReference type="Gene3D" id="3.30.1150.10">
    <property type="match status" value="1"/>
</dbReference>
<keyword evidence="3" id="KW-1185">Reference proteome</keyword>
<name>A0A066WWX9_9FLAO</name>
<dbReference type="STRING" id="1492738.FEM21_15660"/>
<dbReference type="eggNOG" id="COG2849">
    <property type="taxonomic scope" value="Bacteria"/>
</dbReference>
<dbReference type="Gene3D" id="2.20.110.10">
    <property type="entry name" value="Histone H3 K4-specific methyltransferase SET7/9 N-terminal domain"/>
    <property type="match status" value="1"/>
</dbReference>
<dbReference type="AlphaFoldDB" id="A0A066WWX9"/>
<dbReference type="InterPro" id="IPR037682">
    <property type="entry name" value="TonB_C"/>
</dbReference>
<comment type="caution">
    <text evidence="2">The sequence shown here is derived from an EMBL/GenBank/DDBJ whole genome shotgun (WGS) entry which is preliminary data.</text>
</comment>
<dbReference type="Pfam" id="PF07661">
    <property type="entry name" value="MORN_2"/>
    <property type="match status" value="2"/>
</dbReference>
<dbReference type="GO" id="GO:0055085">
    <property type="term" value="P:transmembrane transport"/>
    <property type="evidence" value="ECO:0007669"/>
    <property type="project" value="InterPro"/>
</dbReference>
<dbReference type="InterPro" id="IPR011652">
    <property type="entry name" value="MORN_2"/>
</dbReference>
<dbReference type="SUPFAM" id="SSF74653">
    <property type="entry name" value="TolA/TonB C-terminal domain"/>
    <property type="match status" value="1"/>
</dbReference>
<evidence type="ECO:0000259" key="1">
    <source>
        <dbReference type="Pfam" id="PF03544"/>
    </source>
</evidence>
<evidence type="ECO:0000313" key="3">
    <source>
        <dbReference type="Proteomes" id="UP000027064"/>
    </source>
</evidence>
<dbReference type="SUPFAM" id="SSF82185">
    <property type="entry name" value="Histone H3 K4-specific methyltransferase SET7/9 N-terminal domain"/>
    <property type="match status" value="1"/>
</dbReference>
<dbReference type="PATRIC" id="fig|1492738.3.peg.1556"/>
<reference evidence="2 3" key="1">
    <citation type="submission" date="2014-05" db="EMBL/GenBank/DDBJ databases">
        <title>Genome Sequence of Flavobacterium sp. EM1321.</title>
        <authorList>
            <person name="Shin S.-K."/>
            <person name="Yi H."/>
        </authorList>
    </citation>
    <scope>NUCLEOTIDE SEQUENCE [LARGE SCALE GENOMIC DNA]</scope>
    <source>
        <strain evidence="2 3">EM1321</strain>
    </source>
</reference>
<protein>
    <recommendedName>
        <fullName evidence="1">TonB C-terminal domain-containing protein</fullName>
    </recommendedName>
</protein>